<feature type="compositionally biased region" description="Basic and acidic residues" evidence="1">
    <location>
        <begin position="1"/>
        <end position="16"/>
    </location>
</feature>
<accession>A0A5J5LGJ3</accession>
<sequence>MAERTEERTRDADAKSGSDLGVDVGVTESAETDVAVGESRDAESSVSDSTTKDSGSYFSLRALLFAFGAVGGGMVLGGLIPLVPFTELVGILLGGFVYGLLASERRYAELGLAGAVSGGATAVLSLLPQLAAGLNGTRLFAIAGGVGLVLALVGHYFGRDLRSGLTKDIE</sequence>
<feature type="compositionally biased region" description="Polar residues" evidence="1">
    <location>
        <begin position="44"/>
        <end position="53"/>
    </location>
</feature>
<evidence type="ECO:0000313" key="3">
    <source>
        <dbReference type="EMBL" id="KAA9409027.1"/>
    </source>
</evidence>
<keyword evidence="2" id="KW-1133">Transmembrane helix</keyword>
<feature type="region of interest" description="Disordered" evidence="1">
    <location>
        <begin position="1"/>
        <end position="53"/>
    </location>
</feature>
<organism evidence="3 4">
    <name type="scientific">Haloarcula hispanica</name>
    <dbReference type="NCBI Taxonomy" id="51589"/>
    <lineage>
        <taxon>Archaea</taxon>
        <taxon>Methanobacteriati</taxon>
        <taxon>Methanobacteriota</taxon>
        <taxon>Stenosarchaea group</taxon>
        <taxon>Halobacteria</taxon>
        <taxon>Halobacteriales</taxon>
        <taxon>Haloarculaceae</taxon>
        <taxon>Haloarcula</taxon>
    </lineage>
</organism>
<reference evidence="3 4" key="1">
    <citation type="submission" date="2018-11" db="EMBL/GenBank/DDBJ databases">
        <title>Genomic analysis of Haloarcula hispanica CBA1121.</title>
        <authorList>
            <person name="Kim Y.B."/>
            <person name="Roh S.W."/>
        </authorList>
    </citation>
    <scope>NUCLEOTIDE SEQUENCE [LARGE SCALE GENOMIC DNA]</scope>
    <source>
        <strain evidence="3 4">CBA1121</strain>
    </source>
</reference>
<proteinExistence type="predicted"/>
<comment type="caution">
    <text evidence="3">The sequence shown here is derived from an EMBL/GenBank/DDBJ whole genome shotgun (WGS) entry which is preliminary data.</text>
</comment>
<name>A0A5J5LGJ3_HALHI</name>
<evidence type="ECO:0000256" key="2">
    <source>
        <dbReference type="SAM" id="Phobius"/>
    </source>
</evidence>
<evidence type="ECO:0000313" key="4">
    <source>
        <dbReference type="Proteomes" id="UP000326244"/>
    </source>
</evidence>
<feature type="transmembrane region" description="Helical" evidence="2">
    <location>
        <begin position="139"/>
        <end position="157"/>
    </location>
</feature>
<keyword evidence="2" id="KW-0812">Transmembrane</keyword>
<feature type="transmembrane region" description="Helical" evidence="2">
    <location>
        <begin position="58"/>
        <end position="76"/>
    </location>
</feature>
<keyword evidence="2" id="KW-0472">Membrane</keyword>
<feature type="transmembrane region" description="Helical" evidence="2">
    <location>
        <begin position="82"/>
        <end position="101"/>
    </location>
</feature>
<evidence type="ECO:0008006" key="5">
    <source>
        <dbReference type="Google" id="ProtNLM"/>
    </source>
</evidence>
<gene>
    <name evidence="3" type="ORF">EGO51_04210</name>
</gene>
<dbReference type="AlphaFoldDB" id="A0A5J5LGJ3"/>
<dbReference type="EMBL" id="RQWK01000001">
    <property type="protein sequence ID" value="KAA9409027.1"/>
    <property type="molecule type" value="Genomic_DNA"/>
</dbReference>
<feature type="transmembrane region" description="Helical" evidence="2">
    <location>
        <begin position="108"/>
        <end position="127"/>
    </location>
</feature>
<dbReference type="RefSeq" id="WP_064288260.1">
    <property type="nucleotide sequence ID" value="NZ_CABITY010000002.1"/>
</dbReference>
<protein>
    <recommendedName>
        <fullName evidence="5">DUF456 domain-containing protein</fullName>
    </recommendedName>
</protein>
<evidence type="ECO:0000256" key="1">
    <source>
        <dbReference type="SAM" id="MobiDB-lite"/>
    </source>
</evidence>
<dbReference type="Proteomes" id="UP000326244">
    <property type="component" value="Unassembled WGS sequence"/>
</dbReference>